<accession>A7HW16</accession>
<evidence type="ECO:0000313" key="2">
    <source>
        <dbReference type="Proteomes" id="UP000006377"/>
    </source>
</evidence>
<organism evidence="1 2">
    <name type="scientific">Parvibaculum lavamentivorans (strain DS-1 / DSM 13023 / NCIMB 13966)</name>
    <dbReference type="NCBI Taxonomy" id="402881"/>
    <lineage>
        <taxon>Bacteria</taxon>
        <taxon>Pseudomonadati</taxon>
        <taxon>Pseudomonadota</taxon>
        <taxon>Alphaproteobacteria</taxon>
        <taxon>Hyphomicrobiales</taxon>
        <taxon>Parvibaculaceae</taxon>
        <taxon>Parvibaculum</taxon>
    </lineage>
</organism>
<evidence type="ECO:0000313" key="1">
    <source>
        <dbReference type="EMBL" id="ABS64099.1"/>
    </source>
</evidence>
<sequence>MQLPIDIETVKGFMDAAEGRALHEAALDASRHGPVLEIGSYCGKSTVYIGTACQLNGAVLYALDHHYGSEENQKGWEHHDEALYDAETDRLNTFPLFRRTMRMAKLEDTVVPLVAPSEVVSKGWATPLAMVFIDGGHGMEPALTDYRHWAPRVMPGGILAIHDVFPDPKDGGRPPYEIYKMALASQLFAEEKAVKSLRLLRRLG</sequence>
<dbReference type="RefSeq" id="WP_012111410.1">
    <property type="nucleotide sequence ID" value="NC_009719.1"/>
</dbReference>
<proteinExistence type="predicted"/>
<dbReference type="KEGG" id="pla:Plav_2490"/>
<protein>
    <recommendedName>
        <fullName evidence="3">Secreted protein</fullName>
    </recommendedName>
</protein>
<dbReference type="EMBL" id="CP000774">
    <property type="protein sequence ID" value="ABS64099.1"/>
    <property type="molecule type" value="Genomic_DNA"/>
</dbReference>
<dbReference type="AlphaFoldDB" id="A7HW16"/>
<dbReference type="eggNOG" id="COG4122">
    <property type="taxonomic scope" value="Bacteria"/>
</dbReference>
<keyword evidence="2" id="KW-1185">Reference proteome</keyword>
<dbReference type="Pfam" id="PF13578">
    <property type="entry name" value="Methyltransf_24"/>
    <property type="match status" value="1"/>
</dbReference>
<dbReference type="Proteomes" id="UP000006377">
    <property type="component" value="Chromosome"/>
</dbReference>
<gene>
    <name evidence="1" type="ordered locus">Plav_2490</name>
</gene>
<dbReference type="InterPro" id="IPR029063">
    <property type="entry name" value="SAM-dependent_MTases_sf"/>
</dbReference>
<reference evidence="1 2" key="1">
    <citation type="journal article" date="2011" name="Stand. Genomic Sci.">
        <title>Complete genome sequence of Parvibaculum lavamentivorans type strain (DS-1(T)).</title>
        <authorList>
            <person name="Schleheck D."/>
            <person name="Weiss M."/>
            <person name="Pitluck S."/>
            <person name="Bruce D."/>
            <person name="Land M.L."/>
            <person name="Han S."/>
            <person name="Saunders E."/>
            <person name="Tapia R."/>
            <person name="Detter C."/>
            <person name="Brettin T."/>
            <person name="Han J."/>
            <person name="Woyke T."/>
            <person name="Goodwin L."/>
            <person name="Pennacchio L."/>
            <person name="Nolan M."/>
            <person name="Cook A.M."/>
            <person name="Kjelleberg S."/>
            <person name="Thomas T."/>
        </authorList>
    </citation>
    <scope>NUCLEOTIDE SEQUENCE [LARGE SCALE GENOMIC DNA]</scope>
    <source>
        <strain evidence="2">DS-1 / DSM 13023 / NCIMB 13966</strain>
    </source>
</reference>
<dbReference type="SUPFAM" id="SSF53335">
    <property type="entry name" value="S-adenosyl-L-methionine-dependent methyltransferases"/>
    <property type="match status" value="1"/>
</dbReference>
<dbReference type="Gene3D" id="3.40.50.150">
    <property type="entry name" value="Vaccinia Virus protein VP39"/>
    <property type="match status" value="1"/>
</dbReference>
<dbReference type="STRING" id="402881.Plav_2490"/>
<dbReference type="OrthoDB" id="7192174at2"/>
<name>A7HW16_PARL1</name>
<dbReference type="HOGENOM" id="CLU_090900_0_0_5"/>
<evidence type="ECO:0008006" key="3">
    <source>
        <dbReference type="Google" id="ProtNLM"/>
    </source>
</evidence>